<gene>
    <name evidence="9" type="ORF">KL86SPO_31538</name>
</gene>
<dbReference type="PANTHER" id="PTHR30151">
    <property type="entry name" value="ALKANE SULFONATE ABC TRANSPORTER-RELATED, MEMBRANE SUBUNIT"/>
    <property type="match status" value="1"/>
</dbReference>
<dbReference type="CDD" id="cd06261">
    <property type="entry name" value="TM_PBP2"/>
    <property type="match status" value="1"/>
</dbReference>
<organism evidence="9">
    <name type="scientific">uncultured Sporomusa sp</name>
    <dbReference type="NCBI Taxonomy" id="307249"/>
    <lineage>
        <taxon>Bacteria</taxon>
        <taxon>Bacillati</taxon>
        <taxon>Bacillota</taxon>
        <taxon>Negativicutes</taxon>
        <taxon>Selenomonadales</taxon>
        <taxon>Sporomusaceae</taxon>
        <taxon>Sporomusa</taxon>
        <taxon>environmental samples</taxon>
    </lineage>
</organism>
<dbReference type="GO" id="GO:0005886">
    <property type="term" value="C:plasma membrane"/>
    <property type="evidence" value="ECO:0007669"/>
    <property type="project" value="UniProtKB-SubCell"/>
</dbReference>
<evidence type="ECO:0000256" key="1">
    <source>
        <dbReference type="ARBA" id="ARBA00004651"/>
    </source>
</evidence>
<keyword evidence="6 7" id="KW-0472">Membrane</keyword>
<sequence>MESTGKVFFDKRVLLPLVSSLLALGLHIFLPKHSDILAKDLSYFTYSLAGLSAVCAVFAIMSLYSERVRVAYAYKSAFIAGMILLVNIYNVITLKFMVIPGVYFPYPDKIIHVFYTHGLFMLKCLAHSLGLLGLGVFGGGITGVLTGIAVGCSKRASYWINPFIKLIGPIPAIVWIPIALVVFSTSFSASAFIIGLSVWFPTAVLTSSGIANIENAYFEVSSTLGASPLYKVLKIAVPGALPSMFIGFFNGITSAFLTLMTAEMVGVKFGIGWYINWQRETMSYANVYAGLIVIGITCFLVVTLLFKTRDKLLIWQQGVIKW</sequence>
<evidence type="ECO:0000256" key="3">
    <source>
        <dbReference type="ARBA" id="ARBA00022475"/>
    </source>
</evidence>
<dbReference type="GO" id="GO:0055085">
    <property type="term" value="P:transmembrane transport"/>
    <property type="evidence" value="ECO:0007669"/>
    <property type="project" value="InterPro"/>
</dbReference>
<feature type="transmembrane region" description="Helical" evidence="7">
    <location>
        <begin position="77"/>
        <end position="106"/>
    </location>
</feature>
<dbReference type="Gene3D" id="1.10.3720.10">
    <property type="entry name" value="MetI-like"/>
    <property type="match status" value="1"/>
</dbReference>
<comment type="similarity">
    <text evidence="7">Belongs to the binding-protein-dependent transport system permease family.</text>
</comment>
<feature type="transmembrane region" description="Helical" evidence="7">
    <location>
        <begin position="43"/>
        <end position="65"/>
    </location>
</feature>
<feature type="transmembrane region" description="Helical" evidence="7">
    <location>
        <begin position="126"/>
        <end position="151"/>
    </location>
</feature>
<dbReference type="SUPFAM" id="SSF161098">
    <property type="entry name" value="MetI-like"/>
    <property type="match status" value="1"/>
</dbReference>
<feature type="transmembrane region" description="Helical" evidence="7">
    <location>
        <begin position="287"/>
        <end position="306"/>
    </location>
</feature>
<dbReference type="EMBL" id="FMJE01000003">
    <property type="protein sequence ID" value="SCM81359.1"/>
    <property type="molecule type" value="Genomic_DNA"/>
</dbReference>
<feature type="transmembrane region" description="Helical" evidence="7">
    <location>
        <begin position="256"/>
        <end position="275"/>
    </location>
</feature>
<dbReference type="InterPro" id="IPR000515">
    <property type="entry name" value="MetI-like"/>
</dbReference>
<dbReference type="PANTHER" id="PTHR30151:SF0">
    <property type="entry name" value="ABC TRANSPORTER PERMEASE PROTEIN MJ0413-RELATED"/>
    <property type="match status" value="1"/>
</dbReference>
<feature type="domain" description="ABC transmembrane type-1" evidence="8">
    <location>
        <begin position="125"/>
        <end position="305"/>
    </location>
</feature>
<feature type="transmembrane region" description="Helical" evidence="7">
    <location>
        <begin position="12"/>
        <end position="31"/>
    </location>
</feature>
<evidence type="ECO:0000256" key="4">
    <source>
        <dbReference type="ARBA" id="ARBA00022692"/>
    </source>
</evidence>
<dbReference type="InterPro" id="IPR035906">
    <property type="entry name" value="MetI-like_sf"/>
</dbReference>
<feature type="transmembrane region" description="Helical" evidence="7">
    <location>
        <begin position="172"/>
        <end position="200"/>
    </location>
</feature>
<evidence type="ECO:0000256" key="2">
    <source>
        <dbReference type="ARBA" id="ARBA00022448"/>
    </source>
</evidence>
<keyword evidence="5 7" id="KW-1133">Transmembrane helix</keyword>
<evidence type="ECO:0000256" key="5">
    <source>
        <dbReference type="ARBA" id="ARBA00022989"/>
    </source>
</evidence>
<evidence type="ECO:0000256" key="7">
    <source>
        <dbReference type="RuleBase" id="RU363032"/>
    </source>
</evidence>
<evidence type="ECO:0000259" key="8">
    <source>
        <dbReference type="PROSITE" id="PS50928"/>
    </source>
</evidence>
<keyword evidence="3" id="KW-1003">Cell membrane</keyword>
<evidence type="ECO:0000313" key="9">
    <source>
        <dbReference type="EMBL" id="SCM81359.1"/>
    </source>
</evidence>
<evidence type="ECO:0000256" key="6">
    <source>
        <dbReference type="ARBA" id="ARBA00023136"/>
    </source>
</evidence>
<comment type="subcellular location">
    <subcellularLocation>
        <location evidence="1 7">Cell membrane</location>
        <topology evidence="1 7">Multi-pass membrane protein</topology>
    </subcellularLocation>
</comment>
<name>A0A212LVC4_9FIRM</name>
<dbReference type="Pfam" id="PF00528">
    <property type="entry name" value="BPD_transp_1"/>
    <property type="match status" value="1"/>
</dbReference>
<dbReference type="PROSITE" id="PS50928">
    <property type="entry name" value="ABC_TM1"/>
    <property type="match status" value="1"/>
</dbReference>
<accession>A0A212LVC4</accession>
<protein>
    <submittedName>
        <fullName evidence="9">Putative ABC transporter permease</fullName>
    </submittedName>
</protein>
<reference evidence="9" key="1">
    <citation type="submission" date="2016-08" db="EMBL/GenBank/DDBJ databases">
        <authorList>
            <person name="Seilhamer J.J."/>
        </authorList>
    </citation>
    <scope>NUCLEOTIDE SEQUENCE</scope>
    <source>
        <strain evidence="9">86</strain>
    </source>
</reference>
<keyword evidence="2 7" id="KW-0813">Transport</keyword>
<dbReference type="AlphaFoldDB" id="A0A212LVC4"/>
<proteinExistence type="inferred from homology"/>
<dbReference type="RefSeq" id="WP_288184402.1">
    <property type="nucleotide sequence ID" value="NZ_LT608335.1"/>
</dbReference>
<keyword evidence="4 7" id="KW-0812">Transmembrane</keyword>